<dbReference type="CDD" id="cd06223">
    <property type="entry name" value="PRTases_typeI"/>
    <property type="match status" value="1"/>
</dbReference>
<feature type="binding site" evidence="9">
    <location>
        <begin position="42"/>
        <end position="44"/>
    </location>
    <ligand>
        <name>ATP</name>
        <dbReference type="ChEBI" id="CHEBI:30616"/>
    </ligand>
</feature>
<evidence type="ECO:0000256" key="7">
    <source>
        <dbReference type="ARBA" id="ARBA00022842"/>
    </source>
</evidence>
<evidence type="ECO:0000256" key="6">
    <source>
        <dbReference type="ARBA" id="ARBA00022840"/>
    </source>
</evidence>
<keyword evidence="4 9" id="KW-0547">Nucleotide-binding</keyword>
<evidence type="ECO:0000256" key="8">
    <source>
        <dbReference type="ARBA" id="ARBA00049535"/>
    </source>
</evidence>
<dbReference type="EMBL" id="AP024926">
    <property type="protein sequence ID" value="BCZ87577.1"/>
    <property type="molecule type" value="Genomic_DNA"/>
</dbReference>
<evidence type="ECO:0000256" key="5">
    <source>
        <dbReference type="ARBA" id="ARBA00022777"/>
    </source>
</evidence>
<evidence type="ECO:0000256" key="1">
    <source>
        <dbReference type="ARBA" id="ARBA00022679"/>
    </source>
</evidence>
<evidence type="ECO:0000259" key="10">
    <source>
        <dbReference type="Pfam" id="PF13793"/>
    </source>
</evidence>
<evidence type="ECO:0000313" key="13">
    <source>
        <dbReference type="Proteomes" id="UP000596099"/>
    </source>
</evidence>
<dbReference type="AlphaFoldDB" id="A0A510HZP5"/>
<dbReference type="GO" id="GO:0004749">
    <property type="term" value="F:ribose phosphate diphosphokinase activity"/>
    <property type="evidence" value="ECO:0007669"/>
    <property type="project" value="UniProtKB-UniRule"/>
</dbReference>
<comment type="pathway">
    <text evidence="9">Metabolic intermediate biosynthesis; 5-phospho-alpha-D-ribose 1-diphosphate biosynthesis; 5-phospho-alpha-D-ribose 1-diphosphate from D-ribose 5-phosphate (route I): step 1/1.</text>
</comment>
<accession>A0A510HZP5</accession>
<comment type="catalytic activity">
    <reaction evidence="8 9">
        <text>D-ribose 5-phosphate + ATP = 5-phospho-alpha-D-ribose 1-diphosphate + AMP + H(+)</text>
        <dbReference type="Rhea" id="RHEA:15609"/>
        <dbReference type="ChEBI" id="CHEBI:15378"/>
        <dbReference type="ChEBI" id="CHEBI:30616"/>
        <dbReference type="ChEBI" id="CHEBI:58017"/>
        <dbReference type="ChEBI" id="CHEBI:78346"/>
        <dbReference type="ChEBI" id="CHEBI:456215"/>
        <dbReference type="EC" id="2.7.6.1"/>
    </reaction>
</comment>
<feature type="binding site" evidence="9">
    <location>
        <position position="200"/>
    </location>
    <ligand>
        <name>D-ribose 5-phosphate</name>
        <dbReference type="ChEBI" id="CHEBI:78346"/>
    </ligand>
</feature>
<dbReference type="FunFam" id="3.40.50.2020:FF:000007">
    <property type="entry name" value="Ribose-phosphate pyrophosphokinase"/>
    <property type="match status" value="1"/>
</dbReference>
<feature type="binding site" evidence="9">
    <location>
        <position position="175"/>
    </location>
    <ligand>
        <name>Mg(2+)</name>
        <dbReference type="ChEBI" id="CHEBI:18420"/>
    </ligand>
</feature>
<dbReference type="GO" id="GO:0016301">
    <property type="term" value="F:kinase activity"/>
    <property type="evidence" value="ECO:0007669"/>
    <property type="project" value="UniProtKB-KW"/>
</dbReference>
<dbReference type="Proteomes" id="UP000825379">
    <property type="component" value="Chromosome"/>
</dbReference>
<dbReference type="Pfam" id="PF13793">
    <property type="entry name" value="Pribosyltran_N"/>
    <property type="match status" value="1"/>
</dbReference>
<dbReference type="InterPro" id="IPR005946">
    <property type="entry name" value="Rib-P_diPkinase"/>
</dbReference>
<evidence type="ECO:0000256" key="2">
    <source>
        <dbReference type="ARBA" id="ARBA00022723"/>
    </source>
</evidence>
<evidence type="ECO:0000256" key="4">
    <source>
        <dbReference type="ARBA" id="ARBA00022741"/>
    </source>
</evidence>
<dbReference type="InterPro" id="IPR000836">
    <property type="entry name" value="PRTase_dom"/>
</dbReference>
<dbReference type="GO" id="GO:0006164">
    <property type="term" value="P:purine nucleotide biosynthetic process"/>
    <property type="evidence" value="ECO:0007669"/>
    <property type="project" value="TreeGrafter"/>
</dbReference>
<dbReference type="SMART" id="SM01400">
    <property type="entry name" value="Pribosyltran_N"/>
    <property type="match status" value="1"/>
</dbReference>
<dbReference type="InterPro" id="IPR029099">
    <property type="entry name" value="Pribosyltran_N"/>
</dbReference>
<keyword evidence="5 9" id="KW-0418">Kinase</keyword>
<dbReference type="NCBIfam" id="TIGR01251">
    <property type="entry name" value="ribP_PPkin"/>
    <property type="match status" value="1"/>
</dbReference>
<comment type="subunit">
    <text evidence="9">Homohexamer.</text>
</comment>
<keyword evidence="7 9" id="KW-0460">Magnesium</keyword>
<comment type="similarity">
    <text evidence="9">Belongs to the ribose-phosphate pyrophosphokinase family. Class I subfamily.</text>
</comment>
<feature type="active site" evidence="9">
    <location>
        <position position="198"/>
    </location>
</feature>
<dbReference type="GO" id="GO:0005524">
    <property type="term" value="F:ATP binding"/>
    <property type="evidence" value="ECO:0007669"/>
    <property type="project" value="UniProtKB-KW"/>
</dbReference>
<feature type="binding site" evidence="9">
    <location>
        <position position="224"/>
    </location>
    <ligand>
        <name>D-ribose 5-phosphate</name>
        <dbReference type="ChEBI" id="CHEBI:78346"/>
    </ligand>
</feature>
<dbReference type="NCBIfam" id="NF002320">
    <property type="entry name" value="PRK01259.1"/>
    <property type="match status" value="1"/>
</dbReference>
<comment type="cofactor">
    <cofactor evidence="9">
        <name>Mg(2+)</name>
        <dbReference type="ChEBI" id="CHEBI:18420"/>
    </cofactor>
    <text evidence="9">Binds 2 Mg(2+) ions per subunit.</text>
</comment>
<reference evidence="11" key="1">
    <citation type="journal article" date="2021" name="Microbiol. Resour. Announc.">
        <title>Complete Genome Sequence of Thermus thermophilus Strain HB5018, Isolated from Mine Hot Spring in Japan.</title>
        <authorList>
            <person name="Miyazaki K."/>
            <person name="Moriya T."/>
            <person name="Nemoto N."/>
            <person name="Oshima T."/>
            <person name="Yura K."/>
            <person name="Bessho Y."/>
        </authorList>
    </citation>
    <scope>NUCLEOTIDE SEQUENCE</scope>
    <source>
        <strain evidence="11">HB5018</strain>
    </source>
</reference>
<gene>
    <name evidence="9 11" type="primary">prs</name>
    <name evidence="12" type="ORF">TthAA11_17590</name>
    <name evidence="11" type="ORF">TthHB5018_17440</name>
</gene>
<keyword evidence="2 9" id="KW-0479">Metal-binding</keyword>
<reference evidence="13" key="2">
    <citation type="submission" date="2021-01" db="EMBL/GenBank/DDBJ databases">
        <title>Complete Genome Sequence of Thermus thermophilus Strain HB5018, Isolated from Mine Onsen Hot Spring.</title>
        <authorList>
            <person name="Miyazaki K."/>
            <person name="Moriya T."/>
            <person name="Nemoto N."/>
            <person name="Oshima T."/>
            <person name="Yura K."/>
            <person name="Bessho Y."/>
        </authorList>
    </citation>
    <scope>NUCLEOTIDE SEQUENCE [LARGE SCALE GENOMIC DNA]</scope>
    <source>
        <strain evidence="13">HB5018</strain>
    </source>
</reference>
<evidence type="ECO:0000256" key="3">
    <source>
        <dbReference type="ARBA" id="ARBA00022727"/>
    </source>
</evidence>
<dbReference type="GO" id="GO:0005737">
    <property type="term" value="C:cytoplasm"/>
    <property type="evidence" value="ECO:0007669"/>
    <property type="project" value="UniProtKB-SubCell"/>
</dbReference>
<dbReference type="SUPFAM" id="SSF53271">
    <property type="entry name" value="PRTase-like"/>
    <property type="match status" value="2"/>
</dbReference>
<dbReference type="GO" id="GO:0002189">
    <property type="term" value="C:ribose phosphate diphosphokinase complex"/>
    <property type="evidence" value="ECO:0007669"/>
    <property type="project" value="TreeGrafter"/>
</dbReference>
<comment type="subcellular location">
    <subcellularLocation>
        <location evidence="9">Cytoplasm</location>
    </subcellularLocation>
</comment>
<comment type="caution">
    <text evidence="9">Lacks conserved residue(s) required for the propagation of feature annotation.</text>
</comment>
<dbReference type="HAMAP" id="MF_00583_B">
    <property type="entry name" value="RibP_PPkinase_B"/>
    <property type="match status" value="1"/>
</dbReference>
<keyword evidence="9" id="KW-0963">Cytoplasm</keyword>
<dbReference type="Gene3D" id="3.40.50.2020">
    <property type="match status" value="2"/>
</dbReference>
<evidence type="ECO:0000313" key="11">
    <source>
        <dbReference type="EMBL" id="BCP66810.1"/>
    </source>
</evidence>
<dbReference type="Proteomes" id="UP000596099">
    <property type="component" value="Chromosome"/>
</dbReference>
<keyword evidence="1 9" id="KW-0808">Transferase</keyword>
<feature type="domain" description="Ribose-phosphate pyrophosphokinase N-terminal" evidence="10">
    <location>
        <begin position="10"/>
        <end position="125"/>
    </location>
</feature>
<keyword evidence="3 9" id="KW-0545">Nucleotide biosynthesis</keyword>
<dbReference type="InterPro" id="IPR037515">
    <property type="entry name" value="Rib-P_diPkinase_bac"/>
</dbReference>
<dbReference type="Pfam" id="PF14572">
    <property type="entry name" value="Pribosyl_synth"/>
    <property type="match status" value="1"/>
</dbReference>
<reference evidence="12" key="3">
    <citation type="submission" date="2021-07" db="EMBL/GenBank/DDBJ databases">
        <title>Complete genome sequences of four Thermus thermophilus strains isolated from Arima Hot Spring in Japan.</title>
        <authorList>
            <person name="Tomariguchi N."/>
            <person name="Ueno Y."/>
            <person name="Miyazaki K."/>
        </authorList>
    </citation>
    <scope>NUCLEOTIDE SEQUENCE</scope>
    <source>
        <strain evidence="12">AA1-1</strain>
    </source>
</reference>
<evidence type="ECO:0000313" key="12">
    <source>
        <dbReference type="EMBL" id="BCZ87577.1"/>
    </source>
</evidence>
<comment type="function">
    <text evidence="9">Involved in the biosynthesis of the central metabolite phospho-alpha-D-ribosyl-1-pyrophosphate (PRPP) via the transfer of pyrophosphoryl group from ATP to 1-hydroxyl of ribose-5-phosphate (Rib-5-P).</text>
</comment>
<protein>
    <recommendedName>
        <fullName evidence="9">Ribose-phosphate pyrophosphokinase</fullName>
        <shortName evidence="9">RPPK</shortName>
        <ecNumber evidence="9">2.7.6.1</ecNumber>
    </recommendedName>
    <alternativeName>
        <fullName evidence="9">5-phospho-D-ribosyl alpha-1-diphosphate synthase</fullName>
    </alternativeName>
    <alternativeName>
        <fullName evidence="9">Phosphoribosyl diphosphate synthase</fullName>
    </alternativeName>
    <alternativeName>
        <fullName evidence="9">Phosphoribosyl pyrophosphate synthase</fullName>
        <shortName evidence="9">P-Rib-PP synthase</shortName>
        <shortName evidence="9">PRPP synthase</shortName>
        <shortName evidence="9">PRPPase</shortName>
    </alternativeName>
</protein>
<dbReference type="GO" id="GO:0006015">
    <property type="term" value="P:5-phosphoribose 1-diphosphate biosynthetic process"/>
    <property type="evidence" value="ECO:0007669"/>
    <property type="project" value="UniProtKB-UniRule"/>
</dbReference>
<name>A0A510HZP5_THETH</name>
<feature type="binding site" evidence="9">
    <location>
        <position position="135"/>
    </location>
    <ligand>
        <name>Mg(2+)</name>
        <dbReference type="ChEBI" id="CHEBI:18420"/>
    </ligand>
</feature>
<dbReference type="EMBL" id="AP024270">
    <property type="protein sequence ID" value="BCP66810.1"/>
    <property type="molecule type" value="Genomic_DNA"/>
</dbReference>
<proteinExistence type="inferred from homology"/>
<dbReference type="EC" id="2.7.6.1" evidence="9"/>
<dbReference type="PANTHER" id="PTHR10210">
    <property type="entry name" value="RIBOSE-PHOSPHATE DIPHOSPHOKINASE FAMILY MEMBER"/>
    <property type="match status" value="1"/>
</dbReference>
<evidence type="ECO:0000256" key="9">
    <source>
        <dbReference type="HAMAP-Rule" id="MF_00583"/>
    </source>
</evidence>
<dbReference type="InterPro" id="IPR029057">
    <property type="entry name" value="PRTase-like"/>
</dbReference>
<keyword evidence="6 9" id="KW-0067">ATP-binding</keyword>
<dbReference type="GO" id="GO:0000287">
    <property type="term" value="F:magnesium ion binding"/>
    <property type="evidence" value="ECO:0007669"/>
    <property type="project" value="UniProtKB-UniRule"/>
</dbReference>
<dbReference type="UniPathway" id="UPA00087">
    <property type="reaction ID" value="UER00172"/>
</dbReference>
<sequence length="314" mass="33860">MGDGMDRPLLIFSGQSNRPLAQAIAEALGLPLGKSTTLRFANDNLFVRYEESLREGDVFIVQSFVPPVQDHLMELLMMVDAAKGASAARVTAVIPYFSYARSDKKDAPRISITARLIADLLQTAGADRVLTMTLHSPQVHGFFKIPVDHLSAEPVIANYFATRVDLENAVVVAPDAGDLKRASALARRLGLPLAFIDKERVSDTEVRVRMLVGEVEGKTALIVDDEISTAGSLVEAVEALMQAGAKEVYAAATHGVYVGPALDRIAKSPVKEVAATDTCPPKEGPKLRTLTVAPLFAEAIWRIHRGESVSSLFT</sequence>
<organism evidence="11 13">
    <name type="scientific">Thermus thermophilus</name>
    <dbReference type="NCBI Taxonomy" id="274"/>
    <lineage>
        <taxon>Bacteria</taxon>
        <taxon>Thermotogati</taxon>
        <taxon>Deinococcota</taxon>
        <taxon>Deinococci</taxon>
        <taxon>Thermales</taxon>
        <taxon>Thermaceae</taxon>
        <taxon>Thermus</taxon>
    </lineage>
</organism>
<dbReference type="PANTHER" id="PTHR10210:SF32">
    <property type="entry name" value="RIBOSE-PHOSPHATE PYROPHOSPHOKINASE 2"/>
    <property type="match status" value="1"/>
</dbReference>